<comment type="caution">
    <text evidence="3">The sequence shown here is derived from an EMBL/GenBank/DDBJ whole genome shotgun (WGS) entry which is preliminary data.</text>
</comment>
<organism evidence="3">
    <name type="scientific">human gut metagenome</name>
    <dbReference type="NCBI Taxonomy" id="408170"/>
    <lineage>
        <taxon>unclassified sequences</taxon>
        <taxon>metagenomes</taxon>
        <taxon>organismal metagenomes</taxon>
    </lineage>
</organism>
<protein>
    <submittedName>
        <fullName evidence="3">Di-trans-poly-cis-decaprenylcistransferase-like protein</fullName>
        <ecNumber evidence="3">2.5.1.-</ecNumber>
    </submittedName>
</protein>
<comment type="cofactor">
    <cofactor evidence="1">
        <name>Mg(2+)</name>
        <dbReference type="ChEBI" id="CHEBI:18420"/>
    </cofactor>
</comment>
<dbReference type="InterPro" id="IPR018520">
    <property type="entry name" value="UPP_synth-like_CS"/>
</dbReference>
<dbReference type="PANTHER" id="PTHR10291">
    <property type="entry name" value="DEHYDRODOLICHYL DIPHOSPHATE SYNTHASE FAMILY MEMBER"/>
    <property type="match status" value="1"/>
</dbReference>
<dbReference type="SUPFAM" id="SSF64005">
    <property type="entry name" value="Undecaprenyl diphosphate synthase"/>
    <property type="match status" value="1"/>
</dbReference>
<dbReference type="EC" id="2.5.1.-" evidence="3"/>
<evidence type="ECO:0000256" key="1">
    <source>
        <dbReference type="ARBA" id="ARBA00001946"/>
    </source>
</evidence>
<gene>
    <name evidence="3" type="ORF">OBE_03486</name>
</gene>
<dbReference type="EMBL" id="AJWZ01002331">
    <property type="protein sequence ID" value="EKC71252.1"/>
    <property type="molecule type" value="Genomic_DNA"/>
</dbReference>
<dbReference type="CDD" id="cd00475">
    <property type="entry name" value="Cis_IPPS"/>
    <property type="match status" value="1"/>
</dbReference>
<reference evidence="3" key="1">
    <citation type="journal article" date="2013" name="Environ. Microbiol.">
        <title>Microbiota from the distal guts of lean and obese adolescents exhibit partial functional redundancy besides clear differences in community structure.</title>
        <authorList>
            <person name="Ferrer M."/>
            <person name="Ruiz A."/>
            <person name="Lanza F."/>
            <person name="Haange S.B."/>
            <person name="Oberbach A."/>
            <person name="Till H."/>
            <person name="Bargiela R."/>
            <person name="Campoy C."/>
            <person name="Segura M.T."/>
            <person name="Richter M."/>
            <person name="von Bergen M."/>
            <person name="Seifert J."/>
            <person name="Suarez A."/>
        </authorList>
    </citation>
    <scope>NUCLEOTIDE SEQUENCE</scope>
</reference>
<dbReference type="InterPro" id="IPR036424">
    <property type="entry name" value="UPP_synth-like_sf"/>
</dbReference>
<dbReference type="InterPro" id="IPR001441">
    <property type="entry name" value="UPP_synth-like"/>
</dbReference>
<dbReference type="PROSITE" id="PS01066">
    <property type="entry name" value="UPP_SYNTHASE"/>
    <property type="match status" value="1"/>
</dbReference>
<keyword evidence="2 3" id="KW-0808">Transferase</keyword>
<dbReference type="AlphaFoldDB" id="K1TDI6"/>
<evidence type="ECO:0000313" key="3">
    <source>
        <dbReference type="EMBL" id="EKC71252.1"/>
    </source>
</evidence>
<dbReference type="GO" id="GO:0045547">
    <property type="term" value="F:ditrans,polycis-polyprenyl diphosphate synthase [(2E,6E)-farnesyl diphosphate specific] activity"/>
    <property type="evidence" value="ECO:0007669"/>
    <property type="project" value="TreeGrafter"/>
</dbReference>
<proteinExistence type="predicted"/>
<dbReference type="Gene3D" id="3.40.1180.10">
    <property type="entry name" value="Decaprenyl diphosphate synthase-like"/>
    <property type="match status" value="1"/>
</dbReference>
<dbReference type="Pfam" id="PF01255">
    <property type="entry name" value="Prenyltransf"/>
    <property type="match status" value="1"/>
</dbReference>
<dbReference type="PANTHER" id="PTHR10291:SF0">
    <property type="entry name" value="DEHYDRODOLICHYL DIPHOSPHATE SYNTHASE 2"/>
    <property type="match status" value="1"/>
</dbReference>
<sequence length="181" mass="21407">MFIAFSTENWKRSQEEVGAIMKLLKFYLLDFFNWSDENIKINVLGRIAELPKDLKDQIHKIEEKTKNNTGLVLNICFNYGGRDEIVTATKNIVQKVLDGELKIEDINEKLFSNYLYTANQPDPDLLIRTSGEERISNFLPWQISYSEFVFTDKFWPEYNEQEFLNSIQIYQKRTRRFGGNK</sequence>
<name>K1TDI6_9ZZZZ</name>
<dbReference type="NCBIfam" id="TIGR00055">
    <property type="entry name" value="uppS"/>
    <property type="match status" value="1"/>
</dbReference>
<dbReference type="GO" id="GO:0016094">
    <property type="term" value="P:polyprenol biosynthetic process"/>
    <property type="evidence" value="ECO:0007669"/>
    <property type="project" value="TreeGrafter"/>
</dbReference>
<accession>K1TDI6</accession>
<evidence type="ECO:0000256" key="2">
    <source>
        <dbReference type="ARBA" id="ARBA00022679"/>
    </source>
</evidence>